<dbReference type="Gene3D" id="3.30.450.40">
    <property type="match status" value="1"/>
</dbReference>
<feature type="domain" description="IclR-ED" evidence="8">
    <location>
        <begin position="72"/>
        <end position="256"/>
    </location>
</feature>
<name>A0A919UHN5_9ACTN</name>
<dbReference type="PROSITE" id="PS51078">
    <property type="entry name" value="ICLR_ED"/>
    <property type="match status" value="1"/>
</dbReference>
<gene>
    <name evidence="9" type="primary">pcaR_2</name>
    <name evidence="9" type="ORF">Dsi01nite_088890</name>
</gene>
<organism evidence="9 10">
    <name type="scientific">Dactylosporangium siamense</name>
    <dbReference type="NCBI Taxonomy" id="685454"/>
    <lineage>
        <taxon>Bacteria</taxon>
        <taxon>Bacillati</taxon>
        <taxon>Actinomycetota</taxon>
        <taxon>Actinomycetes</taxon>
        <taxon>Micromonosporales</taxon>
        <taxon>Micromonosporaceae</taxon>
        <taxon>Dactylosporangium</taxon>
    </lineage>
</organism>
<evidence type="ECO:0000256" key="2">
    <source>
        <dbReference type="ARBA" id="ARBA00023015"/>
    </source>
</evidence>
<dbReference type="GO" id="GO:0003677">
    <property type="term" value="F:DNA binding"/>
    <property type="evidence" value="ECO:0007669"/>
    <property type="project" value="UniProtKB-KW"/>
</dbReference>
<dbReference type="GO" id="GO:0003700">
    <property type="term" value="F:DNA-binding transcription factor activity"/>
    <property type="evidence" value="ECO:0007669"/>
    <property type="project" value="TreeGrafter"/>
</dbReference>
<accession>A0A919UHN5</accession>
<dbReference type="GO" id="GO:0045892">
    <property type="term" value="P:negative regulation of DNA-templated transcription"/>
    <property type="evidence" value="ECO:0007669"/>
    <property type="project" value="TreeGrafter"/>
</dbReference>
<evidence type="ECO:0000256" key="3">
    <source>
        <dbReference type="ARBA" id="ARBA00023125"/>
    </source>
</evidence>
<dbReference type="Pfam" id="PF01614">
    <property type="entry name" value="IclR_C"/>
    <property type="match status" value="1"/>
</dbReference>
<dbReference type="InterPro" id="IPR029016">
    <property type="entry name" value="GAF-like_dom_sf"/>
</dbReference>
<dbReference type="PANTHER" id="PTHR30136:SF34">
    <property type="entry name" value="TRANSCRIPTIONAL REGULATOR"/>
    <property type="match status" value="1"/>
</dbReference>
<reference evidence="9" key="1">
    <citation type="submission" date="2021-01" db="EMBL/GenBank/DDBJ databases">
        <title>Whole genome shotgun sequence of Dactylosporangium siamense NBRC 106093.</title>
        <authorList>
            <person name="Komaki H."/>
            <person name="Tamura T."/>
        </authorList>
    </citation>
    <scope>NUCLEOTIDE SEQUENCE</scope>
    <source>
        <strain evidence="9">NBRC 106093</strain>
    </source>
</reference>
<dbReference type="InterPro" id="IPR014757">
    <property type="entry name" value="Tscrpt_reg_IclR_C"/>
</dbReference>
<evidence type="ECO:0000256" key="4">
    <source>
        <dbReference type="ARBA" id="ARBA00023163"/>
    </source>
</evidence>
<dbReference type="Gene3D" id="1.10.10.10">
    <property type="entry name" value="Winged helix-like DNA-binding domain superfamily/Winged helix DNA-binding domain"/>
    <property type="match status" value="1"/>
</dbReference>
<dbReference type="InterPro" id="IPR005471">
    <property type="entry name" value="Tscrpt_reg_IclR_N"/>
</dbReference>
<comment type="function">
    <text evidence="5">May be an activator protein for the gylABX operon.</text>
</comment>
<proteinExistence type="predicted"/>
<dbReference type="FunFam" id="1.10.10.10:FF:000056">
    <property type="entry name" value="IclR family transcriptional regulator"/>
    <property type="match status" value="1"/>
</dbReference>
<evidence type="ECO:0000259" key="8">
    <source>
        <dbReference type="PROSITE" id="PS51078"/>
    </source>
</evidence>
<dbReference type="Pfam" id="PF09339">
    <property type="entry name" value="HTH_IclR"/>
    <property type="match status" value="1"/>
</dbReference>
<evidence type="ECO:0000256" key="5">
    <source>
        <dbReference type="ARBA" id="ARBA00058938"/>
    </source>
</evidence>
<evidence type="ECO:0000256" key="6">
    <source>
        <dbReference type="ARBA" id="ARBA00070406"/>
    </source>
</evidence>
<keyword evidence="1" id="KW-0319">Glycerol metabolism</keyword>
<dbReference type="EMBL" id="BONQ01000139">
    <property type="protein sequence ID" value="GIG50848.1"/>
    <property type="molecule type" value="Genomic_DNA"/>
</dbReference>
<keyword evidence="4" id="KW-0804">Transcription</keyword>
<dbReference type="PANTHER" id="PTHR30136">
    <property type="entry name" value="HELIX-TURN-HELIX TRANSCRIPTIONAL REGULATOR, ICLR FAMILY"/>
    <property type="match status" value="1"/>
</dbReference>
<dbReference type="PROSITE" id="PS51077">
    <property type="entry name" value="HTH_ICLR"/>
    <property type="match status" value="1"/>
</dbReference>
<dbReference type="InterPro" id="IPR050707">
    <property type="entry name" value="HTH_MetabolicPath_Reg"/>
</dbReference>
<comment type="caution">
    <text evidence="9">The sequence shown here is derived from an EMBL/GenBank/DDBJ whole genome shotgun (WGS) entry which is preliminary data.</text>
</comment>
<feature type="domain" description="HTH iclR-type" evidence="7">
    <location>
        <begin position="11"/>
        <end position="78"/>
    </location>
</feature>
<keyword evidence="10" id="KW-1185">Reference proteome</keyword>
<dbReference type="RefSeq" id="WP_203852477.1">
    <property type="nucleotide sequence ID" value="NZ_BAAAVW010000014.1"/>
</dbReference>
<keyword evidence="2" id="KW-0805">Transcription regulation</keyword>
<dbReference type="GO" id="GO:0006071">
    <property type="term" value="P:glycerol metabolic process"/>
    <property type="evidence" value="ECO:0007669"/>
    <property type="project" value="UniProtKB-KW"/>
</dbReference>
<dbReference type="SUPFAM" id="SSF55781">
    <property type="entry name" value="GAF domain-like"/>
    <property type="match status" value="1"/>
</dbReference>
<dbReference type="SMART" id="SM00346">
    <property type="entry name" value="HTH_ICLR"/>
    <property type="match status" value="1"/>
</dbReference>
<dbReference type="SUPFAM" id="SSF46785">
    <property type="entry name" value="Winged helix' DNA-binding domain"/>
    <property type="match status" value="1"/>
</dbReference>
<sequence length="273" mass="29244">MAQRGEGPDFIEALARGLDVIRAFHADRPRMTLAEVAAATGLARPTARRILLTLEELGYVRTAAGGHELTPRVLELGMAYVGSLSLWDMARPHMEQLVAATGESSSITQLDGSDVVYLARVAVPKIIALRVQIGTRFPATVTSQGKVLLAALPPEQLDAVLALPSRSGIQPWVQHSRAAIDAMLREVNARGFAVADNELAPGIRSVAVPIRDGRGEVRAAMNVTVNAAETSTKTLLDRHLPHLQRAAGAISSDWALWQSRPQVDQALAPSPAR</sequence>
<evidence type="ECO:0000313" key="9">
    <source>
        <dbReference type="EMBL" id="GIG50848.1"/>
    </source>
</evidence>
<dbReference type="Proteomes" id="UP000660611">
    <property type="component" value="Unassembled WGS sequence"/>
</dbReference>
<evidence type="ECO:0000259" key="7">
    <source>
        <dbReference type="PROSITE" id="PS51077"/>
    </source>
</evidence>
<dbReference type="InterPro" id="IPR036388">
    <property type="entry name" value="WH-like_DNA-bd_sf"/>
</dbReference>
<evidence type="ECO:0000313" key="10">
    <source>
        <dbReference type="Proteomes" id="UP000660611"/>
    </source>
</evidence>
<dbReference type="AlphaFoldDB" id="A0A919UHN5"/>
<keyword evidence="3" id="KW-0238">DNA-binding</keyword>
<dbReference type="InterPro" id="IPR036390">
    <property type="entry name" value="WH_DNA-bd_sf"/>
</dbReference>
<protein>
    <recommendedName>
        <fullName evidence="6">Glycerol operon regulatory protein</fullName>
    </recommendedName>
</protein>
<evidence type="ECO:0000256" key="1">
    <source>
        <dbReference type="ARBA" id="ARBA00022798"/>
    </source>
</evidence>